<dbReference type="InterPro" id="IPR021936">
    <property type="entry name" value="DUF3549"/>
</dbReference>
<evidence type="ECO:0000313" key="2">
    <source>
        <dbReference type="Proteomes" id="UP001195903"/>
    </source>
</evidence>
<sequence>MAEITSISQFLSTAKTQFQVYDLGRRVQHIDAMAFAQIEALQSPYPYPIQGHAKMALVFWDASEQYFVWFISLPLDERGLLSPAPRSQFIKMILDALGEDLTRTLSEDEQQRMANHPFSFKPAQEKLAVFNALVRRQLGRPASGQYEYAAQYLSGQLPSDAWVNVGFQGLADIVVRLNELDHAAMVECALSTAPTEVVIALCQCLEHVLLPESLANSLLELATASAAPLDLYALRALGSRPDVGVRAIDTLAQSGRLDANQLIAIAGRNWLSLRDDGCRKRFLEALALQEQDFFNQVFADIVAIPALRTALLMALRDPERSDALSTAIGGLFKATKS</sequence>
<proteinExistence type="predicted"/>
<comment type="caution">
    <text evidence="1">The sequence shown here is derived from an EMBL/GenBank/DDBJ whole genome shotgun (WGS) entry which is preliminary data.</text>
</comment>
<dbReference type="Proteomes" id="UP001195903">
    <property type="component" value="Unassembled WGS sequence"/>
</dbReference>
<dbReference type="EMBL" id="JAHEPS010000003">
    <property type="protein sequence ID" value="MBT1444752.1"/>
    <property type="molecule type" value="Genomic_DNA"/>
</dbReference>
<evidence type="ECO:0000313" key="1">
    <source>
        <dbReference type="EMBL" id="MBT1444752.1"/>
    </source>
</evidence>
<organism evidence="1 2">
    <name type="scientific">Shewanella jiangmenensis</name>
    <dbReference type="NCBI Taxonomy" id="2837387"/>
    <lineage>
        <taxon>Bacteria</taxon>
        <taxon>Pseudomonadati</taxon>
        <taxon>Pseudomonadota</taxon>
        <taxon>Gammaproteobacteria</taxon>
        <taxon>Alteromonadales</taxon>
        <taxon>Shewanellaceae</taxon>
        <taxon>Shewanella</taxon>
    </lineage>
</organism>
<dbReference type="Pfam" id="PF12069">
    <property type="entry name" value="DUF3549"/>
    <property type="match status" value="1"/>
</dbReference>
<dbReference type="RefSeq" id="WP_214506955.1">
    <property type="nucleotide sequence ID" value="NZ_JAHEPS010000003.1"/>
</dbReference>
<reference evidence="1 2" key="1">
    <citation type="submission" date="2021-05" db="EMBL/GenBank/DDBJ databases">
        <title>Shewanella sp. JM162201.</title>
        <authorList>
            <person name="Xu S."/>
            <person name="Li A."/>
        </authorList>
    </citation>
    <scope>NUCLEOTIDE SEQUENCE [LARGE SCALE GENOMIC DNA]</scope>
    <source>
        <strain evidence="1 2">JM162201</strain>
    </source>
</reference>
<protein>
    <submittedName>
        <fullName evidence="1">DUF3549 family protein</fullName>
    </submittedName>
</protein>
<gene>
    <name evidence="1" type="ORF">KJI95_09485</name>
</gene>
<name>A0ABS5V4K8_9GAMM</name>
<accession>A0ABS5V4K8</accession>
<keyword evidence="2" id="KW-1185">Reference proteome</keyword>